<proteinExistence type="predicted"/>
<accession>A0ABV8AA68</accession>
<evidence type="ECO:0000313" key="2">
    <source>
        <dbReference type="Proteomes" id="UP001595748"/>
    </source>
</evidence>
<dbReference type="InterPro" id="IPR000944">
    <property type="entry name" value="Tscrpt_reg_Rrf2"/>
</dbReference>
<dbReference type="Gene3D" id="1.10.10.10">
    <property type="entry name" value="Winged helix-like DNA-binding domain superfamily/Winged helix DNA-binding domain"/>
    <property type="match status" value="1"/>
</dbReference>
<dbReference type="RefSeq" id="WP_380079467.1">
    <property type="nucleotide sequence ID" value="NZ_JBHRZF010000168.1"/>
</dbReference>
<comment type="caution">
    <text evidence="1">The sequence shown here is derived from an EMBL/GenBank/DDBJ whole genome shotgun (WGS) entry which is preliminary data.</text>
</comment>
<dbReference type="Proteomes" id="UP001595748">
    <property type="component" value="Unassembled WGS sequence"/>
</dbReference>
<sequence>MFSQTTEYALRATVILAGTPERPLTTAEIAAATKVPAGYLSKVLQSLVKTGLVNAVRGLKGGYHLSRPAEEISVLDVVNAVEPLGRIHQCPLGLPEHTHLCPLHQQIDDAIATIEQQLASKSLAEMIDPTRANLPLCMNAPTSTLPPGATE</sequence>
<dbReference type="InterPro" id="IPR030489">
    <property type="entry name" value="TR_Rrf2-type_CS"/>
</dbReference>
<dbReference type="PROSITE" id="PS01332">
    <property type="entry name" value="HTH_RRF2_1"/>
    <property type="match status" value="1"/>
</dbReference>
<evidence type="ECO:0000313" key="1">
    <source>
        <dbReference type="EMBL" id="MFC3862010.1"/>
    </source>
</evidence>
<dbReference type="InterPro" id="IPR036388">
    <property type="entry name" value="WH-like_DNA-bd_sf"/>
</dbReference>
<dbReference type="InterPro" id="IPR011991">
    <property type="entry name" value="ArsR-like_HTH"/>
</dbReference>
<dbReference type="SUPFAM" id="SSF46785">
    <property type="entry name" value="Winged helix' DNA-binding domain"/>
    <property type="match status" value="1"/>
</dbReference>
<dbReference type="NCBIfam" id="TIGR00738">
    <property type="entry name" value="rrf2_super"/>
    <property type="match status" value="1"/>
</dbReference>
<dbReference type="PROSITE" id="PS51197">
    <property type="entry name" value="HTH_RRF2_2"/>
    <property type="match status" value="1"/>
</dbReference>
<protein>
    <submittedName>
        <fullName evidence="1">RrF2 family transcriptional regulator</fullName>
    </submittedName>
</protein>
<dbReference type="Pfam" id="PF02082">
    <property type="entry name" value="Rrf2"/>
    <property type="match status" value="1"/>
</dbReference>
<dbReference type="PANTHER" id="PTHR33221">
    <property type="entry name" value="WINGED HELIX-TURN-HELIX TRANSCRIPTIONAL REGULATOR, RRF2 FAMILY"/>
    <property type="match status" value="1"/>
</dbReference>
<keyword evidence="2" id="KW-1185">Reference proteome</keyword>
<reference evidence="2" key="1">
    <citation type="journal article" date="2019" name="Int. J. Syst. Evol. Microbiol.">
        <title>The Global Catalogue of Microorganisms (GCM) 10K type strain sequencing project: providing services to taxonomists for standard genome sequencing and annotation.</title>
        <authorList>
            <consortium name="The Broad Institute Genomics Platform"/>
            <consortium name="The Broad Institute Genome Sequencing Center for Infectious Disease"/>
            <person name="Wu L."/>
            <person name="Ma J."/>
        </authorList>
    </citation>
    <scope>NUCLEOTIDE SEQUENCE [LARGE SCALE GENOMIC DNA]</scope>
    <source>
        <strain evidence="2">CCTCC AB 2013263</strain>
    </source>
</reference>
<dbReference type="CDD" id="cd00090">
    <property type="entry name" value="HTH_ARSR"/>
    <property type="match status" value="1"/>
</dbReference>
<dbReference type="InterPro" id="IPR036390">
    <property type="entry name" value="WH_DNA-bd_sf"/>
</dbReference>
<name>A0ABV8AA68_9DEIO</name>
<organism evidence="1 2">
    <name type="scientific">Deinococcus antarcticus</name>
    <dbReference type="NCBI Taxonomy" id="1298767"/>
    <lineage>
        <taxon>Bacteria</taxon>
        <taxon>Thermotogati</taxon>
        <taxon>Deinococcota</taxon>
        <taxon>Deinococci</taxon>
        <taxon>Deinococcales</taxon>
        <taxon>Deinococcaceae</taxon>
        <taxon>Deinococcus</taxon>
    </lineage>
</organism>
<dbReference type="PANTHER" id="PTHR33221:SF13">
    <property type="entry name" value="TRANSCRIPTIONAL REGULATOR-RELATED"/>
    <property type="match status" value="1"/>
</dbReference>
<dbReference type="EMBL" id="JBHRZF010000168">
    <property type="protein sequence ID" value="MFC3862010.1"/>
    <property type="molecule type" value="Genomic_DNA"/>
</dbReference>
<gene>
    <name evidence="1" type="ORF">ACFOPQ_14670</name>
</gene>